<evidence type="ECO:0000256" key="5">
    <source>
        <dbReference type="RuleBase" id="RU003888"/>
    </source>
</evidence>
<organism evidence="8 9">
    <name type="scientific">Defluviicoccus vanus</name>
    <dbReference type="NCBI Taxonomy" id="111831"/>
    <lineage>
        <taxon>Bacteria</taxon>
        <taxon>Pseudomonadati</taxon>
        <taxon>Pseudomonadota</taxon>
        <taxon>Alphaproteobacteria</taxon>
        <taxon>Rhodospirillales</taxon>
        <taxon>Rhodospirillaceae</taxon>
        <taxon>Defluviicoccus</taxon>
    </lineage>
</organism>
<dbReference type="InterPro" id="IPR005749">
    <property type="entry name" value="Ribosomal_uL15_bac-type"/>
</dbReference>
<keyword evidence="2 4" id="KW-0689">Ribosomal protein</keyword>
<comment type="similarity">
    <text evidence="1 4 5">Belongs to the universal ribosomal protein uL15 family.</text>
</comment>
<keyword evidence="9" id="KW-1185">Reference proteome</keyword>
<dbReference type="PROSITE" id="PS00475">
    <property type="entry name" value="RIBOSOMAL_L15"/>
    <property type="match status" value="1"/>
</dbReference>
<dbReference type="HAMAP" id="MF_01341">
    <property type="entry name" value="Ribosomal_uL15"/>
    <property type="match status" value="1"/>
</dbReference>
<gene>
    <name evidence="4" type="primary">rplO</name>
    <name evidence="8" type="ORF">HQ394_04895</name>
</gene>
<dbReference type="Gene3D" id="3.100.10.10">
    <property type="match status" value="1"/>
</dbReference>
<evidence type="ECO:0000259" key="7">
    <source>
        <dbReference type="Pfam" id="PF00828"/>
    </source>
</evidence>
<sequence>MKLNEIRDNPGSTRPRKRIGRGIGSGMGKTSTRGHKGEKARSGNNSNVGFEGGQMPLHRRLPKRGFKNPFRKTFVVVNLGRVQKAIDAGRLDPTQPIDAASLRGAGLFRRTYDGVRLLGEGELSAGVTFHVVGASKSAIEKLEKLGGSIVIVGGKPAVADADSDGDAAADAAKT</sequence>
<dbReference type="Proteomes" id="UP000516369">
    <property type="component" value="Chromosome"/>
</dbReference>
<comment type="function">
    <text evidence="4">Binds to the 23S rRNA.</text>
</comment>
<evidence type="ECO:0000313" key="8">
    <source>
        <dbReference type="EMBL" id="QNT68813.1"/>
    </source>
</evidence>
<evidence type="ECO:0000313" key="9">
    <source>
        <dbReference type="Proteomes" id="UP000516369"/>
    </source>
</evidence>
<keyword evidence="4" id="KW-0694">RNA-binding</keyword>
<comment type="subunit">
    <text evidence="4">Part of the 50S ribosomal subunit.</text>
</comment>
<dbReference type="GO" id="GO:0015934">
    <property type="term" value="C:large ribosomal subunit"/>
    <property type="evidence" value="ECO:0007669"/>
    <property type="project" value="InterPro"/>
</dbReference>
<keyword evidence="3 4" id="KW-0687">Ribonucleoprotein</keyword>
<dbReference type="GO" id="GO:0006412">
    <property type="term" value="P:translation"/>
    <property type="evidence" value="ECO:0007669"/>
    <property type="project" value="UniProtKB-UniRule"/>
</dbReference>
<dbReference type="SUPFAM" id="SSF52080">
    <property type="entry name" value="Ribosomal proteins L15p and L18e"/>
    <property type="match status" value="1"/>
</dbReference>
<dbReference type="InterPro" id="IPR036227">
    <property type="entry name" value="Ribosomal_uL15/eL18_sf"/>
</dbReference>
<reference evidence="8 9" key="1">
    <citation type="submission" date="2020-05" db="EMBL/GenBank/DDBJ databases">
        <title>Complete closed genome sequence of Defluviicoccus vanus.</title>
        <authorList>
            <person name="Bessarab I."/>
            <person name="Arumugam K."/>
            <person name="Maszenan A.M."/>
            <person name="Seviour R.J."/>
            <person name="Williams R.B."/>
        </authorList>
    </citation>
    <scope>NUCLEOTIDE SEQUENCE [LARGE SCALE GENOMIC DNA]</scope>
    <source>
        <strain evidence="8 9">Ben 114</strain>
    </source>
</reference>
<dbReference type="AlphaFoldDB" id="A0A7H1MZC7"/>
<name>A0A7H1MZC7_9PROT</name>
<evidence type="ECO:0000256" key="2">
    <source>
        <dbReference type="ARBA" id="ARBA00022980"/>
    </source>
</evidence>
<evidence type="ECO:0000256" key="3">
    <source>
        <dbReference type="ARBA" id="ARBA00023274"/>
    </source>
</evidence>
<proteinExistence type="inferred from homology"/>
<dbReference type="RefSeq" id="WP_190262300.1">
    <property type="nucleotide sequence ID" value="NZ_CP053923.1"/>
</dbReference>
<keyword evidence="4" id="KW-0699">rRNA-binding</keyword>
<feature type="region of interest" description="Disordered" evidence="6">
    <location>
        <begin position="1"/>
        <end position="64"/>
    </location>
</feature>
<dbReference type="InterPro" id="IPR030878">
    <property type="entry name" value="Ribosomal_uL15"/>
</dbReference>
<dbReference type="Pfam" id="PF00828">
    <property type="entry name" value="Ribosomal_L27A"/>
    <property type="match status" value="1"/>
</dbReference>
<feature type="domain" description="Large ribosomal subunit protein uL15/eL18" evidence="7">
    <location>
        <begin position="76"/>
        <end position="150"/>
    </location>
</feature>
<evidence type="ECO:0000256" key="1">
    <source>
        <dbReference type="ARBA" id="ARBA00007320"/>
    </source>
</evidence>
<accession>A0A7H1MZC7</accession>
<evidence type="ECO:0000256" key="6">
    <source>
        <dbReference type="SAM" id="MobiDB-lite"/>
    </source>
</evidence>
<dbReference type="PANTHER" id="PTHR12934:SF11">
    <property type="entry name" value="LARGE RIBOSOMAL SUBUNIT PROTEIN UL15M"/>
    <property type="match status" value="1"/>
</dbReference>
<dbReference type="GO" id="GO:0003735">
    <property type="term" value="F:structural constituent of ribosome"/>
    <property type="evidence" value="ECO:0007669"/>
    <property type="project" value="InterPro"/>
</dbReference>
<protein>
    <recommendedName>
        <fullName evidence="4">Large ribosomal subunit protein uL15</fullName>
    </recommendedName>
</protein>
<dbReference type="GO" id="GO:0019843">
    <property type="term" value="F:rRNA binding"/>
    <property type="evidence" value="ECO:0007669"/>
    <property type="project" value="UniProtKB-UniRule"/>
</dbReference>
<dbReference type="NCBIfam" id="TIGR01071">
    <property type="entry name" value="rplO_bact"/>
    <property type="match status" value="1"/>
</dbReference>
<evidence type="ECO:0000256" key="4">
    <source>
        <dbReference type="HAMAP-Rule" id="MF_01341"/>
    </source>
</evidence>
<dbReference type="InterPro" id="IPR001196">
    <property type="entry name" value="Ribosomal_uL15_CS"/>
</dbReference>
<dbReference type="KEGG" id="dvn:HQ394_04895"/>
<dbReference type="InterPro" id="IPR021131">
    <property type="entry name" value="Ribosomal_uL15/eL18"/>
</dbReference>
<dbReference type="EMBL" id="CP053923">
    <property type="protein sequence ID" value="QNT68813.1"/>
    <property type="molecule type" value="Genomic_DNA"/>
</dbReference>
<dbReference type="PANTHER" id="PTHR12934">
    <property type="entry name" value="50S RIBOSOMAL PROTEIN L15"/>
    <property type="match status" value="1"/>
</dbReference>